<proteinExistence type="predicted"/>
<dbReference type="SUPFAM" id="SSF50729">
    <property type="entry name" value="PH domain-like"/>
    <property type="match status" value="1"/>
</dbReference>
<sequence>MALRSELLKSVWHAFTALDTEKSGKVSKSQLKVLSHNLCTVLHVPHDPVALEEHFRDDDQGPVSSHGYMPYLNTYILDKVKPDTFDKSQFDEVCWMISAKKNYPVEERRNSRLDDRQAFHLWCLFNFLSEESYPLVIVPEEVDSLMKKLAEAIGLDWRSQDFEELVGKNEALEGPGISVWQFIRLFQSPLPAGFDFPSLALAIDDVYNELVLNITKKGYLLKKGHKRKNWNERWFVLRNNILSYYTAKDMKDKKGEVVLEKGCSVEVLPERDGRRCFFVIRCPDKSFDVGVEDARRRQEWLSVIQLTLRMQQEGKRSVAHEQRQRWREERAYKQAEREELYRMQQQQESRQRELKRLEQERLEAEERATQAESKRMRSQEEMQDHYKRELEREKLARVDMEEQIAQKTAESHYYQRRIRELEEMYDQLCAALEVEKRAKLEEEQARLHQARLLEEEGLKRRELEQLRQEQTQLIVEAREERRVLEQERNDTELALRSVVVHLEQLEQDRREAVEKYELASTRLENARGNAKSWRERVMEQERQIGLLRPIQPGHKDVAMSSHRGLGAFPPQKAPRETPRKKAEDQQVADGMSALHVGSGKAP</sequence>
<dbReference type="PANTHER" id="PTHR14383">
    <property type="entry name" value="SWAP-70 RECOMBINASE"/>
    <property type="match status" value="1"/>
</dbReference>
<feature type="region of interest" description="Disordered" evidence="1">
    <location>
        <begin position="553"/>
        <end position="602"/>
    </location>
</feature>
<dbReference type="SMART" id="SM00233">
    <property type="entry name" value="PH"/>
    <property type="match status" value="1"/>
</dbReference>
<evidence type="ECO:0000313" key="4">
    <source>
        <dbReference type="RefSeq" id="XP_032804996.1"/>
    </source>
</evidence>
<accession>A0AAJ7WP69</accession>
<dbReference type="Pfam" id="PF25530">
    <property type="entry name" value="EF-hand_SWAP70_N"/>
    <property type="match status" value="1"/>
</dbReference>
<dbReference type="Pfam" id="PF00169">
    <property type="entry name" value="PH"/>
    <property type="match status" value="1"/>
</dbReference>
<dbReference type="RefSeq" id="XP_032804996.1">
    <property type="nucleotide sequence ID" value="XM_032949105.1"/>
</dbReference>
<feature type="region of interest" description="Disordered" evidence="1">
    <location>
        <begin position="363"/>
        <end position="384"/>
    </location>
</feature>
<dbReference type="CDD" id="cd13273">
    <property type="entry name" value="PH_SWAP-70"/>
    <property type="match status" value="1"/>
</dbReference>
<dbReference type="InterPro" id="IPR057836">
    <property type="entry name" value="EF-hand_SWAP70_N"/>
</dbReference>
<feature type="domain" description="PH" evidence="2">
    <location>
        <begin position="213"/>
        <end position="309"/>
    </location>
</feature>
<feature type="compositionally biased region" description="Basic and acidic residues" evidence="1">
    <location>
        <begin position="573"/>
        <end position="584"/>
    </location>
</feature>
<reference evidence="4" key="1">
    <citation type="submission" date="2025-08" db="UniProtKB">
        <authorList>
            <consortium name="RefSeq"/>
        </authorList>
    </citation>
    <scope>IDENTIFICATION</scope>
    <source>
        <tissue evidence="4">Sperm</tissue>
    </source>
</reference>
<dbReference type="KEGG" id="pmrn:116939975"/>
<dbReference type="GO" id="GO:0005737">
    <property type="term" value="C:cytoplasm"/>
    <property type="evidence" value="ECO:0007669"/>
    <property type="project" value="TreeGrafter"/>
</dbReference>
<evidence type="ECO:0000313" key="3">
    <source>
        <dbReference type="Proteomes" id="UP001318040"/>
    </source>
</evidence>
<dbReference type="SUPFAM" id="SSF47473">
    <property type="entry name" value="EF-hand"/>
    <property type="match status" value="1"/>
</dbReference>
<gene>
    <name evidence="4" type="primary">LOC116939975</name>
</gene>
<evidence type="ECO:0000259" key="2">
    <source>
        <dbReference type="PROSITE" id="PS50003"/>
    </source>
</evidence>
<dbReference type="InterPro" id="IPR001849">
    <property type="entry name" value="PH_domain"/>
</dbReference>
<dbReference type="GO" id="GO:0005634">
    <property type="term" value="C:nucleus"/>
    <property type="evidence" value="ECO:0007669"/>
    <property type="project" value="TreeGrafter"/>
</dbReference>
<keyword evidence="3" id="KW-1185">Reference proteome</keyword>
<dbReference type="Gene3D" id="2.30.29.30">
    <property type="entry name" value="Pleckstrin-homology domain (PH domain)/Phosphotyrosine-binding domain (PTB)"/>
    <property type="match status" value="1"/>
</dbReference>
<dbReference type="PROSITE" id="PS50003">
    <property type="entry name" value="PH_DOMAIN"/>
    <property type="match status" value="1"/>
</dbReference>
<dbReference type="AlphaFoldDB" id="A0AAJ7WP69"/>
<evidence type="ECO:0000256" key="1">
    <source>
        <dbReference type="SAM" id="MobiDB-lite"/>
    </source>
</evidence>
<protein>
    <submittedName>
        <fullName evidence="4">Switch-associated protein 70-like</fullName>
    </submittedName>
</protein>
<name>A0AAJ7WP69_PETMA</name>
<dbReference type="FunFam" id="2.30.29.30:FF:000286">
    <property type="entry name" value="PH-protein kinase domain containing protein"/>
    <property type="match status" value="1"/>
</dbReference>
<organism evidence="3 4">
    <name type="scientific">Petromyzon marinus</name>
    <name type="common">Sea lamprey</name>
    <dbReference type="NCBI Taxonomy" id="7757"/>
    <lineage>
        <taxon>Eukaryota</taxon>
        <taxon>Metazoa</taxon>
        <taxon>Chordata</taxon>
        <taxon>Craniata</taxon>
        <taxon>Vertebrata</taxon>
        <taxon>Cyclostomata</taxon>
        <taxon>Hyperoartia</taxon>
        <taxon>Petromyzontiformes</taxon>
        <taxon>Petromyzontidae</taxon>
        <taxon>Petromyzon</taxon>
    </lineage>
</organism>
<dbReference type="Proteomes" id="UP001318040">
    <property type="component" value="Chromosome 7"/>
</dbReference>
<dbReference type="PANTHER" id="PTHR14383:SF5">
    <property type="entry name" value="RUN DOMAIN-CONTAINING PROTEIN"/>
    <property type="match status" value="1"/>
</dbReference>
<dbReference type="InterPro" id="IPR011993">
    <property type="entry name" value="PH-like_dom_sf"/>
</dbReference>
<dbReference type="InterPro" id="IPR011992">
    <property type="entry name" value="EF-hand-dom_pair"/>
</dbReference>
<dbReference type="InterPro" id="IPR057837">
    <property type="entry name" value="PH_SWAP70"/>
</dbReference>